<keyword evidence="5" id="KW-1185">Reference proteome</keyword>
<keyword evidence="1" id="KW-0732">Signal</keyword>
<dbReference type="Proteomes" id="UP001499882">
    <property type="component" value="Unassembled WGS sequence"/>
</dbReference>
<dbReference type="InterPro" id="IPR050955">
    <property type="entry name" value="Plant_Biomass_Hydrol_Est"/>
</dbReference>
<accession>A0ABP8ZC20</accession>
<organism evidence="4 5">
    <name type="scientific">Nocardioides endophyticus</name>
    <dbReference type="NCBI Taxonomy" id="1353775"/>
    <lineage>
        <taxon>Bacteria</taxon>
        <taxon>Bacillati</taxon>
        <taxon>Actinomycetota</taxon>
        <taxon>Actinomycetes</taxon>
        <taxon>Propionibacteriales</taxon>
        <taxon>Nocardioidaceae</taxon>
        <taxon>Nocardioides</taxon>
    </lineage>
</organism>
<comment type="caution">
    <text evidence="4">The sequence shown here is derived from an EMBL/GenBank/DDBJ whole genome shotgun (WGS) entry which is preliminary data.</text>
</comment>
<name>A0ABP8ZC20_9ACTN</name>
<dbReference type="InterPro" id="IPR029058">
    <property type="entry name" value="AB_hydrolase_fold"/>
</dbReference>
<evidence type="ECO:0000256" key="1">
    <source>
        <dbReference type="ARBA" id="ARBA00022729"/>
    </source>
</evidence>
<dbReference type="PROSITE" id="PS51318">
    <property type="entry name" value="TAT"/>
    <property type="match status" value="1"/>
</dbReference>
<evidence type="ECO:0008006" key="6">
    <source>
        <dbReference type="Google" id="ProtNLM"/>
    </source>
</evidence>
<dbReference type="EMBL" id="BAABKN010000027">
    <property type="protein sequence ID" value="GAA4752397.1"/>
    <property type="molecule type" value="Genomic_DNA"/>
</dbReference>
<dbReference type="PANTHER" id="PTHR43037:SF5">
    <property type="entry name" value="FERULOYL ESTERASE"/>
    <property type="match status" value="1"/>
</dbReference>
<dbReference type="PANTHER" id="PTHR43037">
    <property type="entry name" value="UNNAMED PRODUCT-RELATED"/>
    <property type="match status" value="1"/>
</dbReference>
<proteinExistence type="predicted"/>
<reference evidence="5" key="1">
    <citation type="journal article" date="2019" name="Int. J. Syst. Evol. Microbiol.">
        <title>The Global Catalogue of Microorganisms (GCM) 10K type strain sequencing project: providing services to taxonomists for standard genome sequencing and annotation.</title>
        <authorList>
            <consortium name="The Broad Institute Genomics Platform"/>
            <consortium name="The Broad Institute Genome Sequencing Center for Infectious Disease"/>
            <person name="Wu L."/>
            <person name="Ma J."/>
        </authorList>
    </citation>
    <scope>NUCLEOTIDE SEQUENCE [LARGE SCALE GENOMIC DNA]</scope>
    <source>
        <strain evidence="5">JCM 18532</strain>
    </source>
</reference>
<evidence type="ECO:0000313" key="4">
    <source>
        <dbReference type="EMBL" id="GAA4752397.1"/>
    </source>
</evidence>
<feature type="region of interest" description="Disordered" evidence="3">
    <location>
        <begin position="31"/>
        <end position="55"/>
    </location>
</feature>
<evidence type="ECO:0000256" key="2">
    <source>
        <dbReference type="ARBA" id="ARBA00022801"/>
    </source>
</evidence>
<gene>
    <name evidence="4" type="ORF">GCM10023350_42090</name>
</gene>
<evidence type="ECO:0000256" key="3">
    <source>
        <dbReference type="SAM" id="MobiDB-lite"/>
    </source>
</evidence>
<dbReference type="RefSeq" id="WP_345528986.1">
    <property type="nucleotide sequence ID" value="NZ_BAABKN010000027.1"/>
</dbReference>
<dbReference type="Gene3D" id="3.40.50.1820">
    <property type="entry name" value="alpha/beta hydrolase"/>
    <property type="match status" value="1"/>
</dbReference>
<protein>
    <recommendedName>
        <fullName evidence="6">Poly(3-hydroxybutyrate) depolymerase</fullName>
    </recommendedName>
</protein>
<keyword evidence="2" id="KW-0378">Hydrolase</keyword>
<evidence type="ECO:0000313" key="5">
    <source>
        <dbReference type="Proteomes" id="UP001499882"/>
    </source>
</evidence>
<dbReference type="SUPFAM" id="SSF53474">
    <property type="entry name" value="alpha/beta-Hydrolases"/>
    <property type="match status" value="1"/>
</dbReference>
<sequence length="638" mass="71772">MSNVDRRTVIRGTAAAGAALAGTGLVRDPAAAARARRSRPLGPAQPLDGRPAPAFDYSRANKLPREMTGYWEKAFTIAGAARTAKVYISPETPIRSYYTVLAVPDGVDSTDFLRRTGWRDVADARGEGLFLLEPGAEGWGDAVTERGYLDAAMAFYQANSYFSIFGEHYLVGYGAGAGPLEAWAAAFPLRVISQVYLDSTGLPADYLGGIGPLEFDGRTEGSYTDVVFPDGFDLIRHDEVVLPTWHINPRRTASFSVSYWRRANDAEAHGRRDGVLGVVHEQRRGSQRWMTSYSGPISQVAVQDRPLSYWSPRTTRQIVAFLTFYSRYENFFAYGNQLVQRADYDRLDVEVRTMEVAGYAREYLVHVPDSARRRWGRRAPVVFVWPGNTQTDRVFFDSAQWWKVAEREGCIVVTVCEQYSASAISVSHRDSDVFFRQLREVMLREYDVDPTRFYSTGQSAGSAVTQNFALAKPEYFAAVASTSFAVAPSPAGTVEIDGVTYPSAKRPIPTYLIYGYGDLAFQEGDLWDDIDNRLDAWAAYHLGVNDLGLEDVDTRAGRRGGWKDRFRTWTWKDRSSDVPMVKLTNNLYRSHNNIPEETPLLWEFLRHYRHQVTRKGRVLRTFSPSGFQRRGDEVEIPS</sequence>
<dbReference type="InterPro" id="IPR006311">
    <property type="entry name" value="TAT_signal"/>
</dbReference>